<evidence type="ECO:0000313" key="9">
    <source>
        <dbReference type="Proteomes" id="UP001358586"/>
    </source>
</evidence>
<feature type="domain" description="MI" evidence="7">
    <location>
        <begin position="357"/>
        <end position="475"/>
    </location>
</feature>
<dbReference type="EMBL" id="JARKNE010000010">
    <property type="protein sequence ID" value="KAK5792850.1"/>
    <property type="molecule type" value="Genomic_DNA"/>
</dbReference>
<comment type="subcellular location">
    <subcellularLocation>
        <location evidence="1">Nucleus</location>
    </subcellularLocation>
</comment>
<keyword evidence="4" id="KW-0508">mRNA splicing</keyword>
<evidence type="ECO:0000256" key="2">
    <source>
        <dbReference type="ARBA" id="ARBA00022664"/>
    </source>
</evidence>
<comment type="caution">
    <text evidence="8">The sequence shown here is derived from an EMBL/GenBank/DDBJ whole genome shotgun (WGS) entry which is preliminary data.</text>
</comment>
<keyword evidence="2" id="KW-0507">mRNA processing</keyword>
<accession>A0ABR0ND95</accession>
<organism evidence="8 9">
    <name type="scientific">Gossypium arboreum</name>
    <name type="common">Tree cotton</name>
    <name type="synonym">Gossypium nanking</name>
    <dbReference type="NCBI Taxonomy" id="29729"/>
    <lineage>
        <taxon>Eukaryota</taxon>
        <taxon>Viridiplantae</taxon>
        <taxon>Streptophyta</taxon>
        <taxon>Embryophyta</taxon>
        <taxon>Tracheophyta</taxon>
        <taxon>Spermatophyta</taxon>
        <taxon>Magnoliopsida</taxon>
        <taxon>eudicotyledons</taxon>
        <taxon>Gunneridae</taxon>
        <taxon>Pentapetalae</taxon>
        <taxon>rosids</taxon>
        <taxon>malvids</taxon>
        <taxon>Malvales</taxon>
        <taxon>Malvaceae</taxon>
        <taxon>Malvoideae</taxon>
        <taxon>Gossypium</taxon>
    </lineage>
</organism>
<dbReference type="Gene3D" id="1.25.40.180">
    <property type="match status" value="1"/>
</dbReference>
<keyword evidence="3" id="KW-0810">Translation regulation</keyword>
<feature type="region of interest" description="Disordered" evidence="6">
    <location>
        <begin position="309"/>
        <end position="348"/>
    </location>
</feature>
<evidence type="ECO:0000313" key="8">
    <source>
        <dbReference type="EMBL" id="KAK5792850.1"/>
    </source>
</evidence>
<dbReference type="PROSITE" id="PS51366">
    <property type="entry name" value="MI"/>
    <property type="match status" value="1"/>
</dbReference>
<dbReference type="Pfam" id="PF02847">
    <property type="entry name" value="MA3"/>
    <property type="match status" value="1"/>
</dbReference>
<evidence type="ECO:0000256" key="5">
    <source>
        <dbReference type="ARBA" id="ARBA00023242"/>
    </source>
</evidence>
<sequence>MILIFLTIARKYSEPSNDHLRVKSDGNLSRRKRHSRNRKRLGERIHDDDNNKSRRRAIVDGNSEPSDQSEEDKRANRDKRGGRIEVIGTTLDIGIGVMIDGWSLKMIDIEIGIDGVVHGMIQMMIRRRITEGVMIDDRNLEMIGIKIGINAVEHGMIRMMMMMRSEKESPAEIPKVRIEVMIDGRNLKMIGRSGGIYIPPFKLARMMEETQDKSSVKCQRLTWDALRKSINGLVNKVNATNIKNIVPELFAENLTRERGLFCLSVGCCLQGYPAVRLELDLVEEDEQLTHEISLQDEIDPEITIELKKSILGEESEDEKGSNAGSSDEEEDEEEDECDEKDEEQKKIKDETQTNLVNLRRTIYLTIMSSVDFEEAGHKLLKIKLDPGQEMELCIMLLECCSQERTYLQYYGLLGLGGITENLREYLKNMPRLIMRQQKPASESESSDESGSLSLSASKSANSESDSSSSVEHEKRSKKRRRR</sequence>
<dbReference type="PANTHER" id="PTHR18034">
    <property type="entry name" value="CELL CYCLE CONTROL PROTEIN CWF22-RELATED"/>
    <property type="match status" value="1"/>
</dbReference>
<feature type="compositionally biased region" description="Low complexity" evidence="6">
    <location>
        <begin position="448"/>
        <end position="469"/>
    </location>
</feature>
<evidence type="ECO:0000256" key="6">
    <source>
        <dbReference type="SAM" id="MobiDB-lite"/>
    </source>
</evidence>
<dbReference type="SMART" id="SM00544">
    <property type="entry name" value="MA3"/>
    <property type="match status" value="1"/>
</dbReference>
<dbReference type="InterPro" id="IPR050781">
    <property type="entry name" value="CWC22_splicing_factor"/>
</dbReference>
<feature type="region of interest" description="Disordered" evidence="6">
    <location>
        <begin position="436"/>
        <end position="482"/>
    </location>
</feature>
<protein>
    <recommendedName>
        <fullName evidence="7">MI domain-containing protein</fullName>
    </recommendedName>
</protein>
<feature type="compositionally biased region" description="Acidic residues" evidence="6">
    <location>
        <begin position="326"/>
        <end position="341"/>
    </location>
</feature>
<evidence type="ECO:0000256" key="1">
    <source>
        <dbReference type="ARBA" id="ARBA00004123"/>
    </source>
</evidence>
<evidence type="ECO:0000256" key="3">
    <source>
        <dbReference type="ARBA" id="ARBA00022845"/>
    </source>
</evidence>
<feature type="region of interest" description="Disordered" evidence="6">
    <location>
        <begin position="17"/>
        <end position="79"/>
    </location>
</feature>
<evidence type="ECO:0000259" key="7">
    <source>
        <dbReference type="PROSITE" id="PS51366"/>
    </source>
</evidence>
<gene>
    <name evidence="8" type="ORF">PVK06_033976</name>
</gene>
<feature type="compositionally biased region" description="Basic and acidic residues" evidence="6">
    <location>
        <begin position="40"/>
        <end position="52"/>
    </location>
</feature>
<keyword evidence="5" id="KW-0539">Nucleus</keyword>
<evidence type="ECO:0000256" key="4">
    <source>
        <dbReference type="ARBA" id="ARBA00023187"/>
    </source>
</evidence>
<proteinExistence type="predicted"/>
<keyword evidence="9" id="KW-1185">Reference proteome</keyword>
<dbReference type="PANTHER" id="PTHR18034:SF3">
    <property type="entry name" value="PRE-MRNA-SPLICING FACTOR CWC22 HOMOLOG"/>
    <property type="match status" value="1"/>
</dbReference>
<feature type="compositionally biased region" description="Basic residues" evidence="6">
    <location>
        <begin position="29"/>
        <end position="39"/>
    </location>
</feature>
<dbReference type="InterPro" id="IPR003891">
    <property type="entry name" value="Initiation_fac_eIF4g_MI"/>
</dbReference>
<reference evidence="8 9" key="1">
    <citation type="submission" date="2023-03" db="EMBL/GenBank/DDBJ databases">
        <title>WGS of Gossypium arboreum.</title>
        <authorList>
            <person name="Yu D."/>
        </authorList>
    </citation>
    <scope>NUCLEOTIDE SEQUENCE [LARGE SCALE GENOMIC DNA]</scope>
    <source>
        <tissue evidence="8">Leaf</tissue>
    </source>
</reference>
<dbReference type="Proteomes" id="UP001358586">
    <property type="component" value="Chromosome 10"/>
</dbReference>
<name>A0ABR0ND95_GOSAR</name>